<dbReference type="AlphaFoldDB" id="A0A7S0AMQ8"/>
<reference evidence="2" key="1">
    <citation type="submission" date="2021-01" db="EMBL/GenBank/DDBJ databases">
        <authorList>
            <person name="Corre E."/>
            <person name="Pelletier E."/>
            <person name="Niang G."/>
            <person name="Scheremetjew M."/>
            <person name="Finn R."/>
            <person name="Kale V."/>
            <person name="Holt S."/>
            <person name="Cochrane G."/>
            <person name="Meng A."/>
            <person name="Brown T."/>
            <person name="Cohen L."/>
        </authorList>
    </citation>
    <scope>NUCLEOTIDE SEQUENCE</scope>
    <source>
        <strain evidence="2">Pbaha01</strain>
    </source>
</reference>
<dbReference type="EMBL" id="HBEG01030953">
    <property type="protein sequence ID" value="CAD8368510.1"/>
    <property type="molecule type" value="Transcribed_RNA"/>
</dbReference>
<organism evidence="2">
    <name type="scientific">Pyrodinium bahamense</name>
    <dbReference type="NCBI Taxonomy" id="73915"/>
    <lineage>
        <taxon>Eukaryota</taxon>
        <taxon>Sar</taxon>
        <taxon>Alveolata</taxon>
        <taxon>Dinophyceae</taxon>
        <taxon>Gonyaulacales</taxon>
        <taxon>Pyrocystaceae</taxon>
        <taxon>Pyrodinium</taxon>
    </lineage>
</organism>
<protein>
    <recommendedName>
        <fullName evidence="3">Cyclin N-terminal domain-containing protein</fullName>
    </recommendedName>
</protein>
<evidence type="ECO:0000256" key="1">
    <source>
        <dbReference type="SAM" id="MobiDB-lite"/>
    </source>
</evidence>
<name>A0A7S0AMQ8_9DINO</name>
<evidence type="ECO:0008006" key="3">
    <source>
        <dbReference type="Google" id="ProtNLM"/>
    </source>
</evidence>
<proteinExistence type="predicted"/>
<accession>A0A7S0AMQ8</accession>
<feature type="region of interest" description="Disordered" evidence="1">
    <location>
        <begin position="1"/>
        <end position="23"/>
    </location>
</feature>
<evidence type="ECO:0000313" key="2">
    <source>
        <dbReference type="EMBL" id="CAD8368510.1"/>
    </source>
</evidence>
<gene>
    <name evidence="2" type="ORF">PBAH0796_LOCUS18911</name>
</gene>
<sequence length="342" mass="37482">MVAAAAEVQSEGHTAEQGGAKLNARGSGFHLREDLEDALDSEHVPTELVAELAAREERALRLSSSSKGLPKAVRQLAVRFLAQLMYRFTPTMEDWFAAVVLFDALATRTPGGLRVEALPATCGALAKMVKKMDSAENRLYLLGMNAKVVAAASQLAQCLQRLGYRQDPVDTQELHRQEWELLRTLRWQITLPCQESWLSIFCTRLDVLTASILQTSIGWAREQSTAMVNTLVMWQATSARLPPRRMAAGALSINLARAGLLPLEALRAPEVSSAQWGHLLVEAGIKEPSRQSSLNSSLVQYTLQALQTAVGCSRTTLQKASELVLRDVCNLRGDEQGHVASR</sequence>